<reference evidence="5 6" key="1">
    <citation type="submission" date="2019-08" db="EMBL/GenBank/DDBJ databases">
        <title>Draft genome sequences of two oriental melons (Cucumis melo L. var makuwa).</title>
        <authorList>
            <person name="Kwon S.-Y."/>
        </authorList>
    </citation>
    <scope>NUCLEOTIDE SEQUENCE [LARGE SCALE GENOMIC DNA]</scope>
    <source>
        <strain evidence="6">cv. Chang Bougi</strain>
        <tissue evidence="5">Leaf</tissue>
    </source>
</reference>
<evidence type="ECO:0000313" key="5">
    <source>
        <dbReference type="EMBL" id="TYK06512.1"/>
    </source>
</evidence>
<organism evidence="5 6">
    <name type="scientific">Cucumis melo var. makuwa</name>
    <name type="common">Oriental melon</name>
    <dbReference type="NCBI Taxonomy" id="1194695"/>
    <lineage>
        <taxon>Eukaryota</taxon>
        <taxon>Viridiplantae</taxon>
        <taxon>Streptophyta</taxon>
        <taxon>Embryophyta</taxon>
        <taxon>Tracheophyta</taxon>
        <taxon>Spermatophyta</taxon>
        <taxon>Magnoliopsida</taxon>
        <taxon>eudicotyledons</taxon>
        <taxon>Gunneridae</taxon>
        <taxon>Pentapetalae</taxon>
        <taxon>rosids</taxon>
        <taxon>fabids</taxon>
        <taxon>Cucurbitales</taxon>
        <taxon>Cucurbitaceae</taxon>
        <taxon>Benincaseae</taxon>
        <taxon>Cucumis</taxon>
    </lineage>
</organism>
<dbReference type="InterPro" id="IPR013103">
    <property type="entry name" value="RVT_2"/>
</dbReference>
<evidence type="ECO:0000256" key="2">
    <source>
        <dbReference type="ARBA" id="ARBA00022801"/>
    </source>
</evidence>
<evidence type="ECO:0000259" key="4">
    <source>
        <dbReference type="Pfam" id="PF13976"/>
    </source>
</evidence>
<dbReference type="GO" id="GO:0003676">
    <property type="term" value="F:nucleic acid binding"/>
    <property type="evidence" value="ECO:0007669"/>
    <property type="project" value="InterPro"/>
</dbReference>
<proteinExistence type="predicted"/>
<feature type="domain" description="Reverse transcriptase Ty1/copia-type" evidence="3">
    <location>
        <begin position="449"/>
        <end position="535"/>
    </location>
</feature>
<dbReference type="SUPFAM" id="SSF57756">
    <property type="entry name" value="Retrovirus zinc finger-like domains"/>
    <property type="match status" value="1"/>
</dbReference>
<dbReference type="Proteomes" id="UP000321947">
    <property type="component" value="Unassembled WGS sequence"/>
</dbReference>
<dbReference type="Pfam" id="PF13976">
    <property type="entry name" value="gag_pre-integrs"/>
    <property type="match status" value="1"/>
</dbReference>
<name>A0A5D3C5I1_CUCMM</name>
<protein>
    <submittedName>
        <fullName evidence="5">Putative copia-type pol polyprotein</fullName>
    </submittedName>
</protein>
<feature type="domain" description="GAG-pre-integrase" evidence="4">
    <location>
        <begin position="266"/>
        <end position="315"/>
    </location>
</feature>
<accession>A0A5D3C5I1</accession>
<keyword evidence="1" id="KW-0479">Metal-binding</keyword>
<evidence type="ECO:0000313" key="6">
    <source>
        <dbReference type="Proteomes" id="UP000321947"/>
    </source>
</evidence>
<dbReference type="Pfam" id="PF07727">
    <property type="entry name" value="RVT_2"/>
    <property type="match status" value="1"/>
</dbReference>
<dbReference type="GO" id="GO:0008270">
    <property type="term" value="F:zinc ion binding"/>
    <property type="evidence" value="ECO:0007669"/>
    <property type="project" value="InterPro"/>
</dbReference>
<dbReference type="PANTHER" id="PTHR42648">
    <property type="entry name" value="TRANSPOSASE, PUTATIVE-RELATED"/>
    <property type="match status" value="1"/>
</dbReference>
<dbReference type="InterPro" id="IPR036875">
    <property type="entry name" value="Znf_CCHC_sf"/>
</dbReference>
<dbReference type="GO" id="GO:0016787">
    <property type="term" value="F:hydrolase activity"/>
    <property type="evidence" value="ECO:0007669"/>
    <property type="project" value="UniProtKB-KW"/>
</dbReference>
<comment type="caution">
    <text evidence="5">The sequence shown here is derived from an EMBL/GenBank/DDBJ whole genome shotgun (WGS) entry which is preliminary data.</text>
</comment>
<dbReference type="AlphaFoldDB" id="A0A5D3C5I1"/>
<evidence type="ECO:0000256" key="1">
    <source>
        <dbReference type="ARBA" id="ARBA00022723"/>
    </source>
</evidence>
<dbReference type="InterPro" id="IPR039537">
    <property type="entry name" value="Retrotran_Ty1/copia-like"/>
</dbReference>
<keyword evidence="2" id="KW-0378">Hydrolase</keyword>
<evidence type="ECO:0000259" key="3">
    <source>
        <dbReference type="Pfam" id="PF07727"/>
    </source>
</evidence>
<dbReference type="PANTHER" id="PTHR42648:SF21">
    <property type="entry name" value="CYSTEINE-RICH RLK (RECEPTOR-LIKE PROTEIN KINASE) 8"/>
    <property type="match status" value="1"/>
</dbReference>
<sequence>MALTSIKEELIEEPKVSTNEESLVESIVVLANQVAKLKGQFHNHVGSQRSSRNSSLTYHPRTFSYSSSYGLYRRKDHERSEKDYRSSRFEKHGKGIKCRECEGFGHIQTECPTYLKRKKKSLVVTLSDDETIHKQGATSNESINESTLRRKWEEDQAIIEHQQDRIHFLMEENQSFLSSIATWKAELKEVRNQFEELSKSVKMLINGTKKLDNLIEQGKTCNDKRGLGFSMRKSAKNENKPVFVRESDKYDNKIAKEKWIEDIISPKEANLWHKRLGHISGSSITKAINAEAIVGLPTLTFNAQDCCSDCPVGKQIKSLHKSTNQPTTTHTLELLHIDLMGPMQTKSLGGKKTIEPSTELPDITETAESSMQKLMPPTHISKNHPSNSIFGDVQSGVATRKKKRRDYAKMVANVCYTSTMEPTTIIAALTNEHWILEMQEELLKFERNYIWDLVPKPSHANIIETKWIFKNKTDEQGKVIRNKARLVAQGYSQIEGLDFGETFAPVARLEAIRLLLSFACYRRFKLFQMDQGYWRGGADQTMFIYHQGTEFLIVQIYVDDIIFGGASLACVKKFVSQMKGEFEMSMVGELAFFLGFQIR</sequence>
<gene>
    <name evidence="5" type="ORF">E5676_scaffold70G00440</name>
</gene>
<dbReference type="EMBL" id="SSTD01013523">
    <property type="protein sequence ID" value="TYK06512.1"/>
    <property type="molecule type" value="Genomic_DNA"/>
</dbReference>
<dbReference type="InterPro" id="IPR025724">
    <property type="entry name" value="GAG-pre-integrase_dom"/>
</dbReference>